<dbReference type="SUPFAM" id="SSF53590">
    <property type="entry name" value="Nucleoside hydrolase"/>
    <property type="match status" value="1"/>
</dbReference>
<protein>
    <submittedName>
        <fullName evidence="4">Nucleoside hydrolase</fullName>
    </submittedName>
</protein>
<dbReference type="PANTHER" id="PTHR12304:SF4">
    <property type="entry name" value="URIDINE NUCLEOSIDASE"/>
    <property type="match status" value="1"/>
</dbReference>
<dbReference type="GO" id="GO:0008477">
    <property type="term" value="F:purine nucleosidase activity"/>
    <property type="evidence" value="ECO:0007669"/>
    <property type="project" value="TreeGrafter"/>
</dbReference>
<dbReference type="Proteomes" id="UP000265882">
    <property type="component" value="Unassembled WGS sequence"/>
</dbReference>
<keyword evidence="1 4" id="KW-0378">Hydrolase</keyword>
<feature type="domain" description="Inosine/uridine-preferring nucleoside hydrolase" evidence="3">
    <location>
        <begin position="5"/>
        <end position="297"/>
    </location>
</feature>
<dbReference type="InterPro" id="IPR001910">
    <property type="entry name" value="Inosine/uridine_hydrolase_dom"/>
</dbReference>
<evidence type="ECO:0000259" key="3">
    <source>
        <dbReference type="Pfam" id="PF01156"/>
    </source>
</evidence>
<dbReference type="InterPro" id="IPR036452">
    <property type="entry name" value="Ribo_hydro-like"/>
</dbReference>
<gene>
    <name evidence="4" type="ORF">C4520_20155</name>
</gene>
<dbReference type="GO" id="GO:0006152">
    <property type="term" value="P:purine nucleoside catabolic process"/>
    <property type="evidence" value="ECO:0007669"/>
    <property type="project" value="TreeGrafter"/>
</dbReference>
<organism evidence="4 5">
    <name type="scientific">Abyssobacteria bacterium (strain SURF_5)</name>
    <dbReference type="NCBI Taxonomy" id="2093360"/>
    <lineage>
        <taxon>Bacteria</taxon>
        <taxon>Pseudomonadati</taxon>
        <taxon>Candidatus Hydrogenedentota</taxon>
        <taxon>Candidatus Abyssobacteria</taxon>
    </lineage>
</organism>
<accession>A0A3A4NB86</accession>
<dbReference type="Pfam" id="PF01156">
    <property type="entry name" value="IU_nuc_hydro"/>
    <property type="match status" value="1"/>
</dbReference>
<dbReference type="PANTHER" id="PTHR12304">
    <property type="entry name" value="INOSINE-URIDINE PREFERRING NUCLEOSIDE HYDROLASE"/>
    <property type="match status" value="1"/>
</dbReference>
<dbReference type="GO" id="GO:0005829">
    <property type="term" value="C:cytosol"/>
    <property type="evidence" value="ECO:0007669"/>
    <property type="project" value="TreeGrafter"/>
</dbReference>
<keyword evidence="2" id="KW-0326">Glycosidase</keyword>
<evidence type="ECO:0000313" key="5">
    <source>
        <dbReference type="Proteomes" id="UP000265882"/>
    </source>
</evidence>
<reference evidence="4 5" key="1">
    <citation type="journal article" date="2017" name="ISME J.">
        <title>Energy and carbon metabolisms in a deep terrestrial subsurface fluid microbial community.</title>
        <authorList>
            <person name="Momper L."/>
            <person name="Jungbluth S.P."/>
            <person name="Lee M.D."/>
            <person name="Amend J.P."/>
        </authorList>
    </citation>
    <scope>NUCLEOTIDE SEQUENCE [LARGE SCALE GENOMIC DNA]</scope>
    <source>
        <strain evidence="4">SURF_5</strain>
    </source>
</reference>
<dbReference type="Gene3D" id="3.90.245.10">
    <property type="entry name" value="Ribonucleoside hydrolase-like"/>
    <property type="match status" value="1"/>
</dbReference>
<dbReference type="EMBL" id="QZKU01000134">
    <property type="protein sequence ID" value="RJP15576.1"/>
    <property type="molecule type" value="Genomic_DNA"/>
</dbReference>
<evidence type="ECO:0000256" key="1">
    <source>
        <dbReference type="ARBA" id="ARBA00022801"/>
    </source>
</evidence>
<evidence type="ECO:0000313" key="4">
    <source>
        <dbReference type="EMBL" id="RJP15576.1"/>
    </source>
</evidence>
<dbReference type="InterPro" id="IPR023186">
    <property type="entry name" value="IUNH"/>
</dbReference>
<comment type="caution">
    <text evidence="4">The sequence shown here is derived from an EMBL/GenBank/DDBJ whole genome shotgun (WGS) entry which is preliminary data.</text>
</comment>
<name>A0A3A4NB86_ABYX5</name>
<sequence length="306" mass="33835">MTERVIIDTDIGTDVDDAYALAFLANSPEVKIEAVTTVWADARLRARIAKKLLIALGRPDIPVAAGENLPLNPDRSAFLMGHEGKGVFEEGEEVALSDVPALELVESVLRKRPKEVSVVLIGPQTNFGKLLSTKPELGALIKQFIIMGGTPFYGLKEMELFGERPIDYNFVADPEAVRIVFDSGVPIILVGCNVTMPTLLREEHLESIRKRNTAATDLLAAMTDIWLNVIGQKETPMHDALACSAAFTLDFLNTMMLNVVIETRGEFTAGLTVVNCYKNAEWNTVKVATDVRREEFIQFMMRRILA</sequence>
<proteinExistence type="predicted"/>
<dbReference type="AlphaFoldDB" id="A0A3A4NB86"/>
<evidence type="ECO:0000256" key="2">
    <source>
        <dbReference type="ARBA" id="ARBA00023295"/>
    </source>
</evidence>